<name>A0A2N3XVR1_SACSN</name>
<evidence type="ECO:0000313" key="6">
    <source>
        <dbReference type="EMBL" id="PKW14773.1"/>
    </source>
</evidence>
<keyword evidence="7" id="KW-1185">Reference proteome</keyword>
<evidence type="ECO:0000256" key="1">
    <source>
        <dbReference type="ARBA" id="ARBA00005417"/>
    </source>
</evidence>
<accession>A0A2N3XVR1</accession>
<dbReference type="GO" id="GO:0005524">
    <property type="term" value="F:ATP binding"/>
    <property type="evidence" value="ECO:0007669"/>
    <property type="project" value="UniProtKB-KW"/>
</dbReference>
<dbReference type="OrthoDB" id="9804819at2"/>
<comment type="caution">
    <text evidence="6">The sequence shown here is derived from an EMBL/GenBank/DDBJ whole genome shotgun (WGS) entry which is preliminary data.</text>
</comment>
<dbReference type="PANTHER" id="PTHR43335:SF2">
    <property type="entry name" value="ABC TRANSPORTER, ATP-BINDING PROTEIN"/>
    <property type="match status" value="1"/>
</dbReference>
<dbReference type="InterPro" id="IPR027417">
    <property type="entry name" value="P-loop_NTPase"/>
</dbReference>
<keyword evidence="2" id="KW-0813">Transport</keyword>
<organism evidence="6 7">
    <name type="scientific">Saccharopolyspora spinosa</name>
    <dbReference type="NCBI Taxonomy" id="60894"/>
    <lineage>
        <taxon>Bacteria</taxon>
        <taxon>Bacillati</taxon>
        <taxon>Actinomycetota</taxon>
        <taxon>Actinomycetes</taxon>
        <taxon>Pseudonocardiales</taxon>
        <taxon>Pseudonocardiaceae</taxon>
        <taxon>Saccharopolyspora</taxon>
    </lineage>
</organism>
<dbReference type="InterPro" id="IPR003439">
    <property type="entry name" value="ABC_transporter-like_ATP-bd"/>
</dbReference>
<proteinExistence type="inferred from homology"/>
<dbReference type="Pfam" id="PF00005">
    <property type="entry name" value="ABC_tran"/>
    <property type="match status" value="1"/>
</dbReference>
<dbReference type="InterPro" id="IPR003593">
    <property type="entry name" value="AAA+_ATPase"/>
</dbReference>
<evidence type="ECO:0000256" key="4">
    <source>
        <dbReference type="ARBA" id="ARBA00022840"/>
    </source>
</evidence>
<dbReference type="SMART" id="SM00382">
    <property type="entry name" value="AAA"/>
    <property type="match status" value="1"/>
</dbReference>
<dbReference type="RefSeq" id="WP_101376451.1">
    <property type="nucleotide sequence ID" value="NZ_CP061007.1"/>
</dbReference>
<sequence>MKLIGFLLTDCEKYVVSVVRVDKVSHSYGSHAALYRVCLRLPVGATALLGPNGAGKSTLLGLLSSALRLQRGSIDVDGLTPGRDSRRYREAIGFLPQQFSVPHHLTCAEFLELSAWWRKVAKRNRKDVVRHALRAVELEKRAATKIGKLSGGMVRRLGIAQALVNSPKVLLLDEPTVGLDPRQRAGLRDVIVDLARSQTVLVSTHLTEDVAAVADRVAVLDQGRVVFDGDLAEMAGKPAPTAPDLDRAYDDLVGDGEAV</sequence>
<keyword evidence="3" id="KW-0547">Nucleotide-binding</keyword>
<feature type="domain" description="ABC transporter" evidence="5">
    <location>
        <begin position="19"/>
        <end position="247"/>
    </location>
</feature>
<evidence type="ECO:0000256" key="2">
    <source>
        <dbReference type="ARBA" id="ARBA00022448"/>
    </source>
</evidence>
<dbReference type="PROSITE" id="PS50893">
    <property type="entry name" value="ABC_TRANSPORTER_2"/>
    <property type="match status" value="1"/>
</dbReference>
<evidence type="ECO:0000313" key="7">
    <source>
        <dbReference type="Proteomes" id="UP000233786"/>
    </source>
</evidence>
<dbReference type="STRING" id="994479.GCA_000194155_03022"/>
<gene>
    <name evidence="6" type="ORF">A8926_2420</name>
</gene>
<dbReference type="GO" id="GO:0016887">
    <property type="term" value="F:ATP hydrolysis activity"/>
    <property type="evidence" value="ECO:0007669"/>
    <property type="project" value="InterPro"/>
</dbReference>
<evidence type="ECO:0000259" key="5">
    <source>
        <dbReference type="PROSITE" id="PS50893"/>
    </source>
</evidence>
<dbReference type="PANTHER" id="PTHR43335">
    <property type="entry name" value="ABC TRANSPORTER, ATP-BINDING PROTEIN"/>
    <property type="match status" value="1"/>
</dbReference>
<reference evidence="6" key="1">
    <citation type="submission" date="2017-12" db="EMBL/GenBank/DDBJ databases">
        <title>Sequencing the genomes of 1000 Actinobacteria strains.</title>
        <authorList>
            <person name="Klenk H.-P."/>
        </authorList>
    </citation>
    <scope>NUCLEOTIDE SEQUENCE [LARGE SCALE GENOMIC DNA]</scope>
    <source>
        <strain evidence="6">DSM 44228</strain>
    </source>
</reference>
<dbReference type="SUPFAM" id="SSF52540">
    <property type="entry name" value="P-loop containing nucleoside triphosphate hydrolases"/>
    <property type="match status" value="1"/>
</dbReference>
<dbReference type="AlphaFoldDB" id="A0A2N3XVR1"/>
<comment type="similarity">
    <text evidence="1">Belongs to the ABC transporter superfamily.</text>
</comment>
<protein>
    <submittedName>
        <fullName evidence="6">ABC-2 type transport system ATP-binding protein</fullName>
    </submittedName>
</protein>
<dbReference type="Gene3D" id="3.40.50.300">
    <property type="entry name" value="P-loop containing nucleotide triphosphate hydrolases"/>
    <property type="match status" value="1"/>
</dbReference>
<dbReference type="EMBL" id="PJNB01000001">
    <property type="protein sequence ID" value="PKW14773.1"/>
    <property type="molecule type" value="Genomic_DNA"/>
</dbReference>
<evidence type="ECO:0000256" key="3">
    <source>
        <dbReference type="ARBA" id="ARBA00022741"/>
    </source>
</evidence>
<keyword evidence="4 6" id="KW-0067">ATP-binding</keyword>
<dbReference type="Proteomes" id="UP000233786">
    <property type="component" value="Unassembled WGS sequence"/>
</dbReference>